<protein>
    <submittedName>
        <fullName evidence="1">Uncharacterized protein</fullName>
    </submittedName>
</protein>
<evidence type="ECO:0000313" key="1">
    <source>
        <dbReference type="EMBL" id="PMJ68039.1"/>
    </source>
</evidence>
<gene>
    <name evidence="1" type="ORF">BCU17_15525</name>
</gene>
<dbReference type="AlphaFoldDB" id="A0A2N7FFG7"/>
<accession>A0A2N7FFG7</accession>
<comment type="caution">
    <text evidence="1">The sequence shown here is derived from an EMBL/GenBank/DDBJ whole genome shotgun (WGS) entry which is preliminary data.</text>
</comment>
<proteinExistence type="predicted"/>
<dbReference type="EMBL" id="MCWU01000015">
    <property type="protein sequence ID" value="PMJ68039.1"/>
    <property type="molecule type" value="Genomic_DNA"/>
</dbReference>
<dbReference type="Proteomes" id="UP000235330">
    <property type="component" value="Unassembled WGS sequence"/>
</dbReference>
<sequence length="67" mass="7439">MTCTSTKIKCTDCKEDFFGVLHDLFDVSNSYSAECPRCKSVNFFYGVAAFVGDIPVDAVEIKYVAKL</sequence>
<organism evidence="1 2">
    <name type="scientific">Vibrio splendidus</name>
    <dbReference type="NCBI Taxonomy" id="29497"/>
    <lineage>
        <taxon>Bacteria</taxon>
        <taxon>Pseudomonadati</taxon>
        <taxon>Pseudomonadota</taxon>
        <taxon>Gammaproteobacteria</taxon>
        <taxon>Vibrionales</taxon>
        <taxon>Vibrionaceae</taxon>
        <taxon>Vibrio</taxon>
    </lineage>
</organism>
<reference evidence="2" key="1">
    <citation type="submission" date="2016-07" db="EMBL/GenBank/DDBJ databases">
        <title>Nontailed viruses are major unrecognized killers of bacteria in the ocean.</title>
        <authorList>
            <person name="Kauffman K."/>
            <person name="Hussain F."/>
            <person name="Yang J."/>
            <person name="Arevalo P."/>
            <person name="Brown J."/>
            <person name="Cutler M."/>
            <person name="Kelly L."/>
            <person name="Polz M.F."/>
        </authorList>
    </citation>
    <scope>NUCLEOTIDE SEQUENCE [LARGE SCALE GENOMIC DNA]</scope>
    <source>
        <strain evidence="2">10N.261.55.E11</strain>
    </source>
</reference>
<name>A0A2N7FFG7_VIBSP</name>
<evidence type="ECO:0000313" key="2">
    <source>
        <dbReference type="Proteomes" id="UP000235330"/>
    </source>
</evidence>